<dbReference type="FunFam" id="3.30.730.10:FF:000001">
    <property type="entry name" value="Ethylene-responsive transcription factor 2"/>
    <property type="match status" value="1"/>
</dbReference>
<comment type="subcellular location">
    <subcellularLocation>
        <location evidence="1">Nucleus</location>
    </subcellularLocation>
</comment>
<dbReference type="InterPro" id="IPR036955">
    <property type="entry name" value="AP2/ERF_dom_sf"/>
</dbReference>
<dbReference type="InterPro" id="IPR001471">
    <property type="entry name" value="AP2/ERF_dom"/>
</dbReference>
<dbReference type="GO" id="GO:0003700">
    <property type="term" value="F:DNA-binding transcription factor activity"/>
    <property type="evidence" value="ECO:0007669"/>
    <property type="project" value="InterPro"/>
</dbReference>
<keyword evidence="12" id="KW-1185">Reference proteome</keyword>
<dbReference type="InterPro" id="IPR051758">
    <property type="entry name" value="ERF/AP2-like"/>
</dbReference>
<dbReference type="OrthoDB" id="777275at2759"/>
<reference evidence="11 12" key="1">
    <citation type="submission" date="2019-09" db="EMBL/GenBank/DDBJ databases">
        <authorList>
            <person name="Ou C."/>
        </authorList>
    </citation>
    <scope>NUCLEOTIDE SEQUENCE [LARGE SCALE GENOMIC DNA]</scope>
    <source>
        <strain evidence="11">S2</strain>
        <tissue evidence="11">Leaf</tissue>
    </source>
</reference>
<sequence>MEEKFPKMETFIEKQLPYSYFPRMATSNNIGSNLFGDHPASWGGSGSKSPLSSESSSSSAEDVSLSGSNLINNTSSPFVPLNFLETFPQLTRAQVSDQPPTSPPSLSSKPSRFPKLTLFLQQPSLLDPSSSSPSSSSSMQVEVVNSLGKTKRCNELSSLLTPSFPAPQAIDQIQHQPGMIEWLKINQTLANHSSKGFNDYWLSTTKTQPMKHTGRSSSRLHQQQINQQQKQPNNNLSSSSSSSQGKLFRGVRQRHWGKWVAEIRLPRNRTRVWLGTFDTAEEAAIAYDTAAYILRGEHAQLNLPDLKHQLKASALKGTTAALLEAKLQAISSSQAHKKAIKESSSSESASSNKHSAGDGGDHNNLMINSNLSQNPTRKEWQFELESKVGSHHHHHQQDLVSAADVDAVQLSRMPSLDMDMIWDALLVSDS</sequence>
<evidence type="ECO:0000256" key="4">
    <source>
        <dbReference type="ARBA" id="ARBA00023125"/>
    </source>
</evidence>
<feature type="compositionally biased region" description="Low complexity" evidence="9">
    <location>
        <begin position="342"/>
        <end position="354"/>
    </location>
</feature>
<dbReference type="InterPro" id="IPR016177">
    <property type="entry name" value="DNA-bd_dom_sf"/>
</dbReference>
<proteinExistence type="inferred from homology"/>
<protein>
    <submittedName>
        <fullName evidence="11">Ethylene-responsive transcription factor ERF062</fullName>
    </submittedName>
</protein>
<organism evidence="11 12">
    <name type="scientific">Pyrus ussuriensis x Pyrus communis</name>
    <dbReference type="NCBI Taxonomy" id="2448454"/>
    <lineage>
        <taxon>Eukaryota</taxon>
        <taxon>Viridiplantae</taxon>
        <taxon>Streptophyta</taxon>
        <taxon>Embryophyta</taxon>
        <taxon>Tracheophyta</taxon>
        <taxon>Spermatophyta</taxon>
        <taxon>Magnoliopsida</taxon>
        <taxon>eudicotyledons</taxon>
        <taxon>Gunneridae</taxon>
        <taxon>Pentapetalae</taxon>
        <taxon>rosids</taxon>
        <taxon>fabids</taxon>
        <taxon>Rosales</taxon>
        <taxon>Rosaceae</taxon>
        <taxon>Amygdaloideae</taxon>
        <taxon>Maleae</taxon>
        <taxon>Pyrus</taxon>
    </lineage>
</organism>
<dbReference type="Proteomes" id="UP000327157">
    <property type="component" value="Chromosome 4"/>
</dbReference>
<feature type="compositionally biased region" description="Low complexity" evidence="9">
    <location>
        <begin position="217"/>
        <end position="244"/>
    </location>
</feature>
<keyword evidence="4" id="KW-0238">DNA-binding</keyword>
<evidence type="ECO:0000256" key="8">
    <source>
        <dbReference type="ARBA" id="ARBA00024343"/>
    </source>
</evidence>
<keyword evidence="2" id="KW-0936">Ethylene signaling pathway</keyword>
<reference evidence="12" key="2">
    <citation type="submission" date="2019-10" db="EMBL/GenBank/DDBJ databases">
        <title>A de novo genome assembly of a pear dwarfing rootstock.</title>
        <authorList>
            <person name="Wang F."/>
            <person name="Wang J."/>
            <person name="Li S."/>
            <person name="Zhang Y."/>
            <person name="Fang M."/>
            <person name="Ma L."/>
            <person name="Zhao Y."/>
            <person name="Jiang S."/>
        </authorList>
    </citation>
    <scope>NUCLEOTIDE SEQUENCE [LARGE SCALE GENOMIC DNA]</scope>
</reference>
<dbReference type="Pfam" id="PF00847">
    <property type="entry name" value="AP2"/>
    <property type="match status" value="1"/>
</dbReference>
<evidence type="ECO:0000259" key="10">
    <source>
        <dbReference type="PROSITE" id="PS51032"/>
    </source>
</evidence>
<dbReference type="Gene3D" id="3.30.730.10">
    <property type="entry name" value="AP2/ERF domain"/>
    <property type="match status" value="1"/>
</dbReference>
<accession>A0A5N5H5D6</accession>
<keyword evidence="7" id="KW-0539">Nucleus</keyword>
<dbReference type="GO" id="GO:0009873">
    <property type="term" value="P:ethylene-activated signaling pathway"/>
    <property type="evidence" value="ECO:0007669"/>
    <property type="project" value="UniProtKB-KW"/>
</dbReference>
<evidence type="ECO:0000256" key="6">
    <source>
        <dbReference type="ARBA" id="ARBA00023163"/>
    </source>
</evidence>
<evidence type="ECO:0000256" key="9">
    <source>
        <dbReference type="SAM" id="MobiDB-lite"/>
    </source>
</evidence>
<dbReference type="PANTHER" id="PTHR31657:SF40">
    <property type="entry name" value="ETHYLENE-RESPONSIVE TRANSCRIPTION FACTOR ERF062"/>
    <property type="match status" value="1"/>
</dbReference>
<gene>
    <name evidence="11" type="ORF">D8674_025341</name>
</gene>
<evidence type="ECO:0000256" key="2">
    <source>
        <dbReference type="ARBA" id="ARBA00022745"/>
    </source>
</evidence>
<feature type="region of interest" description="Disordered" evidence="9">
    <location>
        <begin position="208"/>
        <end position="249"/>
    </location>
</feature>
<dbReference type="PROSITE" id="PS51032">
    <property type="entry name" value="AP2_ERF"/>
    <property type="match status" value="1"/>
</dbReference>
<dbReference type="GO" id="GO:0005634">
    <property type="term" value="C:nucleus"/>
    <property type="evidence" value="ECO:0007669"/>
    <property type="project" value="UniProtKB-SubCell"/>
</dbReference>
<dbReference type="SMART" id="SM00380">
    <property type="entry name" value="AP2"/>
    <property type="match status" value="1"/>
</dbReference>
<dbReference type="SUPFAM" id="SSF54171">
    <property type="entry name" value="DNA-binding domain"/>
    <property type="match status" value="1"/>
</dbReference>
<dbReference type="AlphaFoldDB" id="A0A5N5H5D6"/>
<evidence type="ECO:0000256" key="1">
    <source>
        <dbReference type="ARBA" id="ARBA00004123"/>
    </source>
</evidence>
<keyword evidence="6" id="KW-0804">Transcription</keyword>
<name>A0A5N5H5D6_9ROSA</name>
<dbReference type="GO" id="GO:0000976">
    <property type="term" value="F:transcription cis-regulatory region binding"/>
    <property type="evidence" value="ECO:0007669"/>
    <property type="project" value="UniProtKB-ARBA"/>
</dbReference>
<feature type="compositionally biased region" description="Low complexity" evidence="9">
    <location>
        <begin position="96"/>
        <end position="112"/>
    </location>
</feature>
<evidence type="ECO:0000313" key="11">
    <source>
        <dbReference type="EMBL" id="KAB2623159.1"/>
    </source>
</evidence>
<feature type="region of interest" description="Disordered" evidence="9">
    <location>
        <begin position="93"/>
        <end position="112"/>
    </location>
</feature>
<feature type="compositionally biased region" description="Low complexity" evidence="9">
    <location>
        <begin position="47"/>
        <end position="65"/>
    </location>
</feature>
<evidence type="ECO:0000256" key="7">
    <source>
        <dbReference type="ARBA" id="ARBA00023242"/>
    </source>
</evidence>
<feature type="region of interest" description="Disordered" evidence="9">
    <location>
        <begin position="32"/>
        <end position="65"/>
    </location>
</feature>
<feature type="domain" description="AP2/ERF" evidence="10">
    <location>
        <begin position="247"/>
        <end position="304"/>
    </location>
</feature>
<comment type="similarity">
    <text evidence="8">Belongs to the AP2/ERF transcription factor family. ERF subfamily.</text>
</comment>
<dbReference type="EMBL" id="SMOL01000231">
    <property type="protein sequence ID" value="KAB2623159.1"/>
    <property type="molecule type" value="Genomic_DNA"/>
</dbReference>
<dbReference type="CDD" id="cd00018">
    <property type="entry name" value="AP2"/>
    <property type="match status" value="1"/>
</dbReference>
<keyword evidence="3" id="KW-0805">Transcription regulation</keyword>
<evidence type="ECO:0000313" key="12">
    <source>
        <dbReference type="Proteomes" id="UP000327157"/>
    </source>
</evidence>
<evidence type="ECO:0000256" key="5">
    <source>
        <dbReference type="ARBA" id="ARBA00023159"/>
    </source>
</evidence>
<dbReference type="PRINTS" id="PR00367">
    <property type="entry name" value="ETHRSPELEMNT"/>
</dbReference>
<keyword evidence="5" id="KW-0010">Activator</keyword>
<reference evidence="11 12" key="3">
    <citation type="submission" date="2019-11" db="EMBL/GenBank/DDBJ databases">
        <title>A de novo genome assembly of a pear dwarfing rootstock.</title>
        <authorList>
            <person name="Wang F."/>
            <person name="Wang J."/>
            <person name="Li S."/>
            <person name="Zhang Y."/>
            <person name="Fang M."/>
            <person name="Ma L."/>
            <person name="Zhao Y."/>
            <person name="Jiang S."/>
        </authorList>
    </citation>
    <scope>NUCLEOTIDE SEQUENCE [LARGE SCALE GENOMIC DNA]</scope>
    <source>
        <strain evidence="11">S2</strain>
        <tissue evidence="11">Leaf</tissue>
    </source>
</reference>
<comment type="caution">
    <text evidence="11">The sequence shown here is derived from an EMBL/GenBank/DDBJ whole genome shotgun (WGS) entry which is preliminary data.</text>
</comment>
<dbReference type="PANTHER" id="PTHR31657">
    <property type="entry name" value="ETHYLENE-RESPONSIVE TRANSCRIPTION FACTOR ERF061"/>
    <property type="match status" value="1"/>
</dbReference>
<feature type="region of interest" description="Disordered" evidence="9">
    <location>
        <begin position="336"/>
        <end position="370"/>
    </location>
</feature>
<evidence type="ECO:0000256" key="3">
    <source>
        <dbReference type="ARBA" id="ARBA00023015"/>
    </source>
</evidence>